<dbReference type="FunFam" id="3.60.20.30:FF:000007">
    <property type="entry name" value="Similar to threonine aspartase"/>
    <property type="match status" value="1"/>
</dbReference>
<dbReference type="GO" id="GO:0004298">
    <property type="term" value="F:threonine-type endopeptidase activity"/>
    <property type="evidence" value="ECO:0007669"/>
    <property type="project" value="InterPro"/>
</dbReference>
<organism evidence="4 5">
    <name type="scientific">Podospora australis</name>
    <dbReference type="NCBI Taxonomy" id="1536484"/>
    <lineage>
        <taxon>Eukaryota</taxon>
        <taxon>Fungi</taxon>
        <taxon>Dikarya</taxon>
        <taxon>Ascomycota</taxon>
        <taxon>Pezizomycotina</taxon>
        <taxon>Sordariomycetes</taxon>
        <taxon>Sordariomycetidae</taxon>
        <taxon>Sordariales</taxon>
        <taxon>Podosporaceae</taxon>
        <taxon>Podospora</taxon>
    </lineage>
</organism>
<dbReference type="CDD" id="cd04514">
    <property type="entry name" value="Taspase1_like"/>
    <property type="match status" value="2"/>
</dbReference>
<sequence>MFRGSSSPDLSAGDGTVDRMWRRGSKPPVAAIFIHAGAGYHSIANERVHLEACSDAARVGMRFLKAGATAAEAVEAAIICLEDKEITNAGFGSNLNMDGVVECDATVVDHKGRSGACGAVPGVKNPISLAKMILDSSSKPLSLRRVPPNILVGLGAKEFAEEHGMQTILNDYLISKNAKDRYNRWKDDLRRAEAKLTSALNYNCKYPEGEPRKTSPGDYENAASLSGQASRRDHTSAILTGTWNEGQPDSPYNSGSPLGENGSPTSTPLSSTPRSTPSGSSRPAMSLNRSTKKNPLSYVSAAFQTRTRTPKRPKVQKSLSDDTPYLSPQTGTGQNPSPSAYPHDGSVSDDNTVKEDEFASYQETYGFDAAHDQYESEAIPGHRGAKRRREEEEDDDGYDEDLITDTVGAIAIDLKGRIAAGSSSGGIGMKHQGRIGPAALVGVGTAVVPEDPNDELSTTVAAVTSGTGEHMATSIASAKCAERLYHNTRRGPGGRDVEELDEHNILDSFILDDFMGHPGVRNQPSAGAIGVMSVKKDRTGIYFYFAHNTDSFALASMSSSEREPLCVMSRLGNSSTVAQGGRRVRLD</sequence>
<protein>
    <submittedName>
        <fullName evidence="4">Nucleophile aminohydrolase</fullName>
    </submittedName>
</protein>
<reference evidence="4" key="2">
    <citation type="submission" date="2023-05" db="EMBL/GenBank/DDBJ databases">
        <authorList>
            <consortium name="Lawrence Berkeley National Laboratory"/>
            <person name="Steindorff A."/>
            <person name="Hensen N."/>
            <person name="Bonometti L."/>
            <person name="Westerberg I."/>
            <person name="Brannstrom I.O."/>
            <person name="Guillou S."/>
            <person name="Cros-Aarteil S."/>
            <person name="Calhoun S."/>
            <person name="Haridas S."/>
            <person name="Kuo A."/>
            <person name="Mondo S."/>
            <person name="Pangilinan J."/>
            <person name="Riley R."/>
            <person name="Labutti K."/>
            <person name="Andreopoulos B."/>
            <person name="Lipzen A."/>
            <person name="Chen C."/>
            <person name="Yanf M."/>
            <person name="Daum C."/>
            <person name="Ng V."/>
            <person name="Clum A."/>
            <person name="Ohm R."/>
            <person name="Martin F."/>
            <person name="Silar P."/>
            <person name="Natvig D."/>
            <person name="Lalanne C."/>
            <person name="Gautier V."/>
            <person name="Ament-Velasquez S.L."/>
            <person name="Kruys A."/>
            <person name="Hutchinson M.I."/>
            <person name="Powell A.J."/>
            <person name="Barry K."/>
            <person name="Miller A.N."/>
            <person name="Grigoriev I.V."/>
            <person name="Debuchy R."/>
            <person name="Gladieux P."/>
            <person name="Thoren M.H."/>
            <person name="Johannesson H."/>
        </authorList>
    </citation>
    <scope>NUCLEOTIDE SEQUENCE</scope>
    <source>
        <strain evidence="4">PSN309</strain>
    </source>
</reference>
<dbReference type="InterPro" id="IPR029055">
    <property type="entry name" value="Ntn_hydrolases_N"/>
</dbReference>
<feature type="region of interest" description="Disordered" evidence="3">
    <location>
        <begin position="204"/>
        <end position="351"/>
    </location>
</feature>
<gene>
    <name evidence="4" type="ORF">QBC35DRAFT_95886</name>
</gene>
<dbReference type="GO" id="GO:0005737">
    <property type="term" value="C:cytoplasm"/>
    <property type="evidence" value="ECO:0007669"/>
    <property type="project" value="TreeGrafter"/>
</dbReference>
<dbReference type="GO" id="GO:0051604">
    <property type="term" value="P:protein maturation"/>
    <property type="evidence" value="ECO:0007669"/>
    <property type="project" value="TreeGrafter"/>
</dbReference>
<accession>A0AAN7AK64</accession>
<evidence type="ECO:0000313" key="5">
    <source>
        <dbReference type="Proteomes" id="UP001302126"/>
    </source>
</evidence>
<dbReference type="InterPro" id="IPR000246">
    <property type="entry name" value="Peptidase_T2"/>
</dbReference>
<feature type="compositionally biased region" description="Low complexity" evidence="3">
    <location>
        <begin position="262"/>
        <end position="283"/>
    </location>
</feature>
<dbReference type="AlphaFoldDB" id="A0AAN7AK64"/>
<feature type="region of interest" description="Disordered" evidence="3">
    <location>
        <begin position="369"/>
        <end position="399"/>
    </location>
</feature>
<dbReference type="EMBL" id="MU864368">
    <property type="protein sequence ID" value="KAK4190208.1"/>
    <property type="molecule type" value="Genomic_DNA"/>
</dbReference>
<keyword evidence="5" id="KW-1185">Reference proteome</keyword>
<feature type="active site" description="Nucleophile" evidence="1">
    <location>
        <position position="406"/>
    </location>
</feature>
<reference evidence="4" key="1">
    <citation type="journal article" date="2023" name="Mol. Phylogenet. Evol.">
        <title>Genome-scale phylogeny and comparative genomics of the fungal order Sordariales.</title>
        <authorList>
            <person name="Hensen N."/>
            <person name="Bonometti L."/>
            <person name="Westerberg I."/>
            <person name="Brannstrom I.O."/>
            <person name="Guillou S."/>
            <person name="Cros-Aarteil S."/>
            <person name="Calhoun S."/>
            <person name="Haridas S."/>
            <person name="Kuo A."/>
            <person name="Mondo S."/>
            <person name="Pangilinan J."/>
            <person name="Riley R."/>
            <person name="LaButti K."/>
            <person name="Andreopoulos B."/>
            <person name="Lipzen A."/>
            <person name="Chen C."/>
            <person name="Yan M."/>
            <person name="Daum C."/>
            <person name="Ng V."/>
            <person name="Clum A."/>
            <person name="Steindorff A."/>
            <person name="Ohm R.A."/>
            <person name="Martin F."/>
            <person name="Silar P."/>
            <person name="Natvig D.O."/>
            <person name="Lalanne C."/>
            <person name="Gautier V."/>
            <person name="Ament-Velasquez S.L."/>
            <person name="Kruys A."/>
            <person name="Hutchinson M.I."/>
            <person name="Powell A.J."/>
            <person name="Barry K."/>
            <person name="Miller A.N."/>
            <person name="Grigoriev I.V."/>
            <person name="Debuchy R."/>
            <person name="Gladieux P."/>
            <person name="Hiltunen Thoren M."/>
            <person name="Johannesson H."/>
        </authorList>
    </citation>
    <scope>NUCLEOTIDE SEQUENCE</scope>
    <source>
        <strain evidence="4">PSN309</strain>
    </source>
</reference>
<dbReference type="SUPFAM" id="SSF56235">
    <property type="entry name" value="N-terminal nucleophile aminohydrolases (Ntn hydrolases)"/>
    <property type="match status" value="1"/>
</dbReference>
<feature type="site" description="Cleavage; by autolysis" evidence="2">
    <location>
        <begin position="405"/>
        <end position="406"/>
    </location>
</feature>
<dbReference type="Gene3D" id="3.60.20.30">
    <property type="entry name" value="(Glycosyl)asparaginase"/>
    <property type="match status" value="1"/>
</dbReference>
<proteinExistence type="predicted"/>
<dbReference type="InterPro" id="IPR037464">
    <property type="entry name" value="Taspase1"/>
</dbReference>
<feature type="compositionally biased region" description="Polar residues" evidence="3">
    <location>
        <begin position="237"/>
        <end position="256"/>
    </location>
</feature>
<dbReference type="PANTHER" id="PTHR10188">
    <property type="entry name" value="L-ASPARAGINASE"/>
    <property type="match status" value="1"/>
</dbReference>
<feature type="compositionally biased region" description="Polar residues" evidence="3">
    <location>
        <begin position="326"/>
        <end position="338"/>
    </location>
</feature>
<evidence type="ECO:0000256" key="2">
    <source>
        <dbReference type="PIRSR" id="PIRSR600246-3"/>
    </source>
</evidence>
<dbReference type="Proteomes" id="UP001302126">
    <property type="component" value="Unassembled WGS sequence"/>
</dbReference>
<evidence type="ECO:0000313" key="4">
    <source>
        <dbReference type="EMBL" id="KAK4190208.1"/>
    </source>
</evidence>
<evidence type="ECO:0000256" key="1">
    <source>
        <dbReference type="PIRSR" id="PIRSR600246-1"/>
    </source>
</evidence>
<name>A0AAN7AK64_9PEZI</name>
<dbReference type="PANTHER" id="PTHR10188:SF8">
    <property type="entry name" value="THREONINE ASPARTASE 1"/>
    <property type="match status" value="1"/>
</dbReference>
<comment type="caution">
    <text evidence="4">The sequence shown here is derived from an EMBL/GenBank/DDBJ whole genome shotgun (WGS) entry which is preliminary data.</text>
</comment>
<dbReference type="Pfam" id="PF01112">
    <property type="entry name" value="Asparaginase_2"/>
    <property type="match status" value="2"/>
</dbReference>
<evidence type="ECO:0000256" key="3">
    <source>
        <dbReference type="SAM" id="MobiDB-lite"/>
    </source>
</evidence>